<dbReference type="NCBIfam" id="NF010626">
    <property type="entry name" value="PRK14019.1"/>
    <property type="match status" value="1"/>
</dbReference>
<evidence type="ECO:0000256" key="5">
    <source>
        <dbReference type="ARBA" id="ARBA00022619"/>
    </source>
</evidence>
<comment type="pathway">
    <text evidence="3">Cofactor biosynthesis; riboflavin biosynthesis.</text>
</comment>
<proteinExistence type="inferred from homology"/>
<comment type="similarity">
    <text evidence="4">In the N-terminal section; belongs to the DHBP synthase family.</text>
</comment>
<feature type="domain" description="GTP cyclohydrolase II" evidence="10">
    <location>
        <begin position="219"/>
        <end position="368"/>
    </location>
</feature>
<evidence type="ECO:0000256" key="9">
    <source>
        <dbReference type="ARBA" id="ARBA00023239"/>
    </source>
</evidence>
<keyword evidence="7" id="KW-0460">Magnesium</keyword>
<keyword evidence="6" id="KW-0479">Metal-binding</keyword>
<sequence>MTLKPDLPDLRVSPIEEILEDYRNGKMVILVDDEDRENEGDLVIAAGCVTADHINFMASHGRGLICLTLTDERCQRLNLPLMVRDNDSRYSTNFTVSIEAARGVTTGISAADRATTILSAVSENATADDIVTPGHVFPVMAQPGGVLTRAGHTEAGVDLARMCGFEPASVICEILNPDGTMARLPDLVEFGNKHQIRIGAIADLIRYRLKNEPTVWRVSENLIETRHGQFRAVVYEDAELQHVHLALVSGDIKTDQPTLVRVQSHRGVYDMLAEARDTGRWTVDAALQQIAAKGHGVLVLLAYAEDAATLERRLCGESSDDGEGRELRMLGAGSQILADLNVGDVIVMGTPRRTHALSGFGLTVIEYLSDPPLVKG</sequence>
<dbReference type="PANTHER" id="PTHR21327:SF34">
    <property type="entry name" value="3,4-DIHYDROXY-2-BUTANONE 4-PHOSPHATE SYNTHASE"/>
    <property type="match status" value="1"/>
</dbReference>
<dbReference type="InterPro" id="IPR036144">
    <property type="entry name" value="RibA-like_sf"/>
</dbReference>
<dbReference type="Pfam" id="PF00925">
    <property type="entry name" value="GTP_cyclohydro2"/>
    <property type="match status" value="1"/>
</dbReference>
<protein>
    <recommendedName>
        <fullName evidence="10">GTP cyclohydrolase II domain-containing protein</fullName>
    </recommendedName>
</protein>
<dbReference type="GO" id="GO:0046872">
    <property type="term" value="F:metal ion binding"/>
    <property type="evidence" value="ECO:0007669"/>
    <property type="project" value="UniProtKB-KW"/>
</dbReference>
<evidence type="ECO:0000256" key="7">
    <source>
        <dbReference type="ARBA" id="ARBA00022842"/>
    </source>
</evidence>
<evidence type="ECO:0000256" key="3">
    <source>
        <dbReference type="ARBA" id="ARBA00005104"/>
    </source>
</evidence>
<dbReference type="InterPro" id="IPR032677">
    <property type="entry name" value="GTP_cyclohydro_II"/>
</dbReference>
<gene>
    <name evidence="11" type="ORF">METZ01_LOCUS93293</name>
</gene>
<keyword evidence="9" id="KW-0456">Lyase</keyword>
<dbReference type="AlphaFoldDB" id="A0A381VJD1"/>
<dbReference type="GO" id="GO:0005829">
    <property type="term" value="C:cytosol"/>
    <property type="evidence" value="ECO:0007669"/>
    <property type="project" value="TreeGrafter"/>
</dbReference>
<evidence type="ECO:0000256" key="8">
    <source>
        <dbReference type="ARBA" id="ARBA00023211"/>
    </source>
</evidence>
<dbReference type="SUPFAM" id="SSF142695">
    <property type="entry name" value="RibA-like"/>
    <property type="match status" value="1"/>
</dbReference>
<evidence type="ECO:0000256" key="6">
    <source>
        <dbReference type="ARBA" id="ARBA00022723"/>
    </source>
</evidence>
<organism evidence="11">
    <name type="scientific">marine metagenome</name>
    <dbReference type="NCBI Taxonomy" id="408172"/>
    <lineage>
        <taxon>unclassified sequences</taxon>
        <taxon>metagenomes</taxon>
        <taxon>ecological metagenomes</taxon>
    </lineage>
</organism>
<dbReference type="GO" id="GO:0008686">
    <property type="term" value="F:3,4-dihydroxy-2-butanone-4-phosphate synthase activity"/>
    <property type="evidence" value="ECO:0007669"/>
    <property type="project" value="InterPro"/>
</dbReference>
<comment type="cofactor">
    <cofactor evidence="1">
        <name>Mn(2+)</name>
        <dbReference type="ChEBI" id="CHEBI:29035"/>
    </cofactor>
</comment>
<dbReference type="FunFam" id="3.90.870.10:FF:000001">
    <property type="entry name" value="Riboflavin biosynthesis protein RibBA"/>
    <property type="match status" value="1"/>
</dbReference>
<dbReference type="EMBL" id="UINC01009000">
    <property type="protein sequence ID" value="SVA40439.1"/>
    <property type="molecule type" value="Genomic_DNA"/>
</dbReference>
<dbReference type="InterPro" id="IPR000422">
    <property type="entry name" value="DHBP_synthase_RibB"/>
</dbReference>
<dbReference type="HAMAP" id="MF_00180">
    <property type="entry name" value="RibB"/>
    <property type="match status" value="1"/>
</dbReference>
<keyword evidence="5" id="KW-0686">Riboflavin biosynthesis</keyword>
<evidence type="ECO:0000259" key="10">
    <source>
        <dbReference type="Pfam" id="PF00925"/>
    </source>
</evidence>
<evidence type="ECO:0000256" key="2">
    <source>
        <dbReference type="ARBA" id="ARBA00001946"/>
    </source>
</evidence>
<dbReference type="SUPFAM" id="SSF55821">
    <property type="entry name" value="YrdC/RibB"/>
    <property type="match status" value="1"/>
</dbReference>
<accession>A0A381VJD1</accession>
<dbReference type="InterPro" id="IPR017945">
    <property type="entry name" value="DHBP_synth_RibB-like_a/b_dom"/>
</dbReference>
<dbReference type="Gene3D" id="3.40.50.10990">
    <property type="entry name" value="GTP cyclohydrolase II"/>
    <property type="match status" value="1"/>
</dbReference>
<dbReference type="GO" id="GO:0003935">
    <property type="term" value="F:GTP cyclohydrolase II activity"/>
    <property type="evidence" value="ECO:0007669"/>
    <property type="project" value="TreeGrafter"/>
</dbReference>
<evidence type="ECO:0000313" key="11">
    <source>
        <dbReference type="EMBL" id="SVA40439.1"/>
    </source>
</evidence>
<dbReference type="Pfam" id="PF00926">
    <property type="entry name" value="DHBP_synthase"/>
    <property type="match status" value="1"/>
</dbReference>
<dbReference type="PANTHER" id="PTHR21327">
    <property type="entry name" value="GTP CYCLOHYDROLASE II-RELATED"/>
    <property type="match status" value="1"/>
</dbReference>
<comment type="cofactor">
    <cofactor evidence="2">
        <name>Mg(2+)</name>
        <dbReference type="ChEBI" id="CHEBI:18420"/>
    </cofactor>
</comment>
<evidence type="ECO:0000256" key="4">
    <source>
        <dbReference type="ARBA" id="ARBA00005520"/>
    </source>
</evidence>
<dbReference type="NCBIfam" id="TIGR00506">
    <property type="entry name" value="ribB"/>
    <property type="match status" value="1"/>
</dbReference>
<dbReference type="GO" id="GO:0009231">
    <property type="term" value="P:riboflavin biosynthetic process"/>
    <property type="evidence" value="ECO:0007669"/>
    <property type="project" value="UniProtKB-UniPathway"/>
</dbReference>
<evidence type="ECO:0000256" key="1">
    <source>
        <dbReference type="ARBA" id="ARBA00001936"/>
    </source>
</evidence>
<dbReference type="PIRSF" id="PIRSF001259">
    <property type="entry name" value="RibA"/>
    <property type="match status" value="1"/>
</dbReference>
<reference evidence="11" key="1">
    <citation type="submission" date="2018-05" db="EMBL/GenBank/DDBJ databases">
        <authorList>
            <person name="Lanie J.A."/>
            <person name="Ng W.-L."/>
            <person name="Kazmierczak K.M."/>
            <person name="Andrzejewski T.M."/>
            <person name="Davidsen T.M."/>
            <person name="Wayne K.J."/>
            <person name="Tettelin H."/>
            <person name="Glass J.I."/>
            <person name="Rusch D."/>
            <person name="Podicherti R."/>
            <person name="Tsui H.-C.T."/>
            <person name="Winkler M.E."/>
        </authorList>
    </citation>
    <scope>NUCLEOTIDE SEQUENCE</scope>
</reference>
<keyword evidence="8" id="KW-0464">Manganese</keyword>
<name>A0A381VJD1_9ZZZZ</name>
<dbReference type="UniPathway" id="UPA00275"/>
<dbReference type="Gene3D" id="3.90.870.10">
    <property type="entry name" value="DHBP synthase"/>
    <property type="match status" value="1"/>
</dbReference>